<gene>
    <name evidence="1" type="ORF">HHA01_02420</name>
</gene>
<name>A0A4Y4EY85_9GAMM</name>
<dbReference type="GO" id="GO:0003676">
    <property type="term" value="F:nucleic acid binding"/>
    <property type="evidence" value="ECO:0007669"/>
    <property type="project" value="InterPro"/>
</dbReference>
<dbReference type="RefSeq" id="WP_246053767.1">
    <property type="nucleotide sequence ID" value="NZ_BJOC01000004.1"/>
</dbReference>
<sequence>MYRVAPGPANDRYRPGAWMFKVLRRVVDRRRHADSQYGWLFQPYMGDEMVALALADGAARDGPGALVMVAVCVQGDQVQAHDALALSLPADRAEGREDPSGEALEGLLNFVGNRPLVIWSQQPELNRLNHWLRPRFGFDLPNATVDVAHLYQRRQHYWHPQLERRPRLAEAAQRLGIALPESRTLRDEAVATARLYLDLVHREVPRWRGG</sequence>
<proteinExistence type="predicted"/>
<dbReference type="AlphaFoldDB" id="A0A4Y4EY85"/>
<protein>
    <recommendedName>
        <fullName evidence="3">3'-5' exonuclease</fullName>
    </recommendedName>
</protein>
<dbReference type="EMBL" id="BJOC01000004">
    <property type="protein sequence ID" value="GED21265.1"/>
    <property type="molecule type" value="Genomic_DNA"/>
</dbReference>
<accession>A0A4Y4EY85</accession>
<evidence type="ECO:0000313" key="2">
    <source>
        <dbReference type="Proteomes" id="UP000319812"/>
    </source>
</evidence>
<dbReference type="InterPro" id="IPR012337">
    <property type="entry name" value="RNaseH-like_sf"/>
</dbReference>
<organism evidence="1 2">
    <name type="scientific">Halomonas halmophila</name>
    <dbReference type="NCBI Taxonomy" id="252"/>
    <lineage>
        <taxon>Bacteria</taxon>
        <taxon>Pseudomonadati</taxon>
        <taxon>Pseudomonadota</taxon>
        <taxon>Gammaproteobacteria</taxon>
        <taxon>Oceanospirillales</taxon>
        <taxon>Halomonadaceae</taxon>
        <taxon>Halomonas</taxon>
    </lineage>
</organism>
<dbReference type="Proteomes" id="UP000319812">
    <property type="component" value="Unassembled WGS sequence"/>
</dbReference>
<keyword evidence="2" id="KW-1185">Reference proteome</keyword>
<reference evidence="1 2" key="1">
    <citation type="submission" date="2019-06" db="EMBL/GenBank/DDBJ databases">
        <title>Whole genome shotgun sequence of Halomonas halmophila NBRC 15537.</title>
        <authorList>
            <person name="Hosoyama A."/>
            <person name="Uohara A."/>
            <person name="Ohji S."/>
            <person name="Ichikawa N."/>
        </authorList>
    </citation>
    <scope>NUCLEOTIDE SEQUENCE [LARGE SCALE GENOMIC DNA]</scope>
    <source>
        <strain evidence="1 2">NBRC 15537</strain>
    </source>
</reference>
<dbReference type="InterPro" id="IPR036397">
    <property type="entry name" value="RNaseH_sf"/>
</dbReference>
<dbReference type="Gene3D" id="3.30.420.10">
    <property type="entry name" value="Ribonuclease H-like superfamily/Ribonuclease H"/>
    <property type="match status" value="1"/>
</dbReference>
<evidence type="ECO:0000313" key="1">
    <source>
        <dbReference type="EMBL" id="GED21265.1"/>
    </source>
</evidence>
<evidence type="ECO:0008006" key="3">
    <source>
        <dbReference type="Google" id="ProtNLM"/>
    </source>
</evidence>
<dbReference type="SUPFAM" id="SSF53098">
    <property type="entry name" value="Ribonuclease H-like"/>
    <property type="match status" value="1"/>
</dbReference>
<comment type="caution">
    <text evidence="1">The sequence shown here is derived from an EMBL/GenBank/DDBJ whole genome shotgun (WGS) entry which is preliminary data.</text>
</comment>